<protein>
    <submittedName>
        <fullName evidence="2">Uncharacterized protein</fullName>
    </submittedName>
</protein>
<proteinExistence type="predicted"/>
<evidence type="ECO:0000256" key="1">
    <source>
        <dbReference type="SAM" id="SignalP"/>
    </source>
</evidence>
<sequence length="543" mass="61101">MFSVKVTIFLLLTSAVEATWNIINDVRVRNKDVTPVLGRGYSMATGEYLSICMVVSDITDPTSDYDFFFESAERTVGGSVSYSKKVFSSASGSTVNSKTNSEGSNEFNYQHLVAIMKSDRYYKSIDETTAPLISLASQILSRGDVMQFFQSCGPSYIRSMRRTMELTAKFKYISNSLQVDRSTSEDTEGVASTFGENKSFKFNKSVSRLYIDIFAFGMGLIARDDPDASLLAKDVDDFKRVMDTAFKSMQDPFSGMVASVELVPWTSNAAFQNALNLDTPMSRNFYRCYRDENGNTENRDGVTTTCDDESDCGYAANGTAPSDLNLCRVAGTEDALHKDLRKFNLIANAEFVARIDALIRRDATAIQVHISCISDLLMIPREYYDEELTNRRSGYYDSSSVTTISVNTLTYRLLNGDSIDVVPTPDSYLETPLPNDDLLFYKRMKLFTDYIEGFFQLCMLEMGETKYDVENGNMQLKHWTAIPKCNKIMCTLPNMEYDGSTCVPVEEDFFYLNNRLDEYCPPELIKVRTGGILEFLGGIINNF</sequence>
<name>A0A7S1BNW0_9STRA</name>
<feature type="signal peptide" evidence="1">
    <location>
        <begin position="1"/>
        <end position="18"/>
    </location>
</feature>
<evidence type="ECO:0000313" key="2">
    <source>
        <dbReference type="EMBL" id="CAD8891239.1"/>
    </source>
</evidence>
<dbReference type="EMBL" id="HBFR01025662">
    <property type="protein sequence ID" value="CAD8891239.1"/>
    <property type="molecule type" value="Transcribed_RNA"/>
</dbReference>
<reference evidence="2" key="1">
    <citation type="submission" date="2021-01" db="EMBL/GenBank/DDBJ databases">
        <authorList>
            <person name="Corre E."/>
            <person name="Pelletier E."/>
            <person name="Niang G."/>
            <person name="Scheremetjew M."/>
            <person name="Finn R."/>
            <person name="Kale V."/>
            <person name="Holt S."/>
            <person name="Cochrane G."/>
            <person name="Meng A."/>
            <person name="Brown T."/>
            <person name="Cohen L."/>
        </authorList>
    </citation>
    <scope>NUCLEOTIDE SEQUENCE</scope>
    <source>
        <strain evidence="2">308</strain>
    </source>
</reference>
<gene>
    <name evidence="2" type="ORF">CHYS00102_LOCUS18445</name>
</gene>
<accession>A0A7S1BNW0</accession>
<feature type="chain" id="PRO_5031469234" evidence="1">
    <location>
        <begin position="19"/>
        <end position="543"/>
    </location>
</feature>
<organism evidence="2">
    <name type="scientific">Corethron hystrix</name>
    <dbReference type="NCBI Taxonomy" id="216773"/>
    <lineage>
        <taxon>Eukaryota</taxon>
        <taxon>Sar</taxon>
        <taxon>Stramenopiles</taxon>
        <taxon>Ochrophyta</taxon>
        <taxon>Bacillariophyta</taxon>
        <taxon>Coscinodiscophyceae</taxon>
        <taxon>Corethrophycidae</taxon>
        <taxon>Corethrales</taxon>
        <taxon>Corethraceae</taxon>
        <taxon>Corethron</taxon>
    </lineage>
</organism>
<keyword evidence="1" id="KW-0732">Signal</keyword>
<dbReference type="AlphaFoldDB" id="A0A7S1BNW0"/>